<organism evidence="1 2">
    <name type="scientific">Halosolutus amylolyticus</name>
    <dbReference type="NCBI Taxonomy" id="2932267"/>
    <lineage>
        <taxon>Archaea</taxon>
        <taxon>Methanobacteriati</taxon>
        <taxon>Methanobacteriota</taxon>
        <taxon>Stenosarchaea group</taxon>
        <taxon>Halobacteria</taxon>
        <taxon>Halobacteriales</taxon>
        <taxon>Natrialbaceae</taxon>
        <taxon>Halosolutus</taxon>
    </lineage>
</organism>
<reference evidence="1 2" key="1">
    <citation type="journal article" date="2019" name="Int. J. Syst. Evol. Microbiol.">
        <title>The Global Catalogue of Microorganisms (GCM) 10K type strain sequencing project: providing services to taxonomists for standard genome sequencing and annotation.</title>
        <authorList>
            <consortium name="The Broad Institute Genomics Platform"/>
            <consortium name="The Broad Institute Genome Sequencing Center for Infectious Disease"/>
            <person name="Wu L."/>
            <person name="Ma J."/>
        </authorList>
    </citation>
    <scope>NUCLEOTIDE SEQUENCE [LARGE SCALE GENOMIC DNA]</scope>
    <source>
        <strain evidence="1 2">WLHS5</strain>
    </source>
</reference>
<sequence>MPRKTGGRRVTRRDVLQSGSAVGLTAMAAGCLGESDDGDGNGGDGSDEITMVLNPAESSVDIQEQYRPLAEHIESEADVSVELKRAGSYVATLQDIRSDRAHLADTSPSAAVAARDAADVVGMRVQYGAARYFSLITTTPDSGIEELSDLEGETIAMGSQLSVSGTLVPMTMLKDAGLDTGSAPDGDPVDFEAEHSDHDTAREHLFNRPEIVAATTGAFSTAGHVPQEQFDELSEDFAEISAEYENAGTEDEELQLLAVSDPIPRAPIMARSNWDDPVREDVEEAILNAEPEDLSHEEGYEGEELWFSNVVEGSHEDYEPIQQVLDELGLEFEDIS</sequence>
<dbReference type="RefSeq" id="WP_250138794.1">
    <property type="nucleotide sequence ID" value="NZ_JALIQP010000001.1"/>
</dbReference>
<proteinExistence type="predicted"/>
<name>A0ABD5PJ90_9EURY</name>
<keyword evidence="2" id="KW-1185">Reference proteome</keyword>
<dbReference type="PROSITE" id="PS51257">
    <property type="entry name" value="PROKAR_LIPOPROTEIN"/>
    <property type="match status" value="1"/>
</dbReference>
<gene>
    <name evidence="1" type="ORF">ACFO5R_01655</name>
</gene>
<evidence type="ECO:0000313" key="2">
    <source>
        <dbReference type="Proteomes" id="UP001595898"/>
    </source>
</evidence>
<dbReference type="PANTHER" id="PTHR35841:SF1">
    <property type="entry name" value="PHOSPHONATES-BINDING PERIPLASMIC PROTEIN"/>
    <property type="match status" value="1"/>
</dbReference>
<accession>A0ABD5PJ90</accession>
<dbReference type="EMBL" id="JBHSFA010000002">
    <property type="protein sequence ID" value="MFC4540630.1"/>
    <property type="molecule type" value="Genomic_DNA"/>
</dbReference>
<dbReference type="SUPFAM" id="SSF53850">
    <property type="entry name" value="Periplasmic binding protein-like II"/>
    <property type="match status" value="1"/>
</dbReference>
<protein>
    <submittedName>
        <fullName evidence="1">PhnD/SsuA/transferrin family substrate-binding protein</fullName>
    </submittedName>
</protein>
<dbReference type="Pfam" id="PF12974">
    <property type="entry name" value="Phosphonate-bd"/>
    <property type="match status" value="1"/>
</dbReference>
<dbReference type="Gene3D" id="3.40.190.10">
    <property type="entry name" value="Periplasmic binding protein-like II"/>
    <property type="match status" value="2"/>
</dbReference>
<comment type="caution">
    <text evidence="1">The sequence shown here is derived from an EMBL/GenBank/DDBJ whole genome shotgun (WGS) entry which is preliminary data.</text>
</comment>
<evidence type="ECO:0000313" key="1">
    <source>
        <dbReference type="EMBL" id="MFC4540630.1"/>
    </source>
</evidence>
<dbReference type="PANTHER" id="PTHR35841">
    <property type="entry name" value="PHOSPHONATES-BINDING PERIPLASMIC PROTEIN"/>
    <property type="match status" value="1"/>
</dbReference>
<dbReference type="AlphaFoldDB" id="A0ABD5PJ90"/>
<dbReference type="Proteomes" id="UP001595898">
    <property type="component" value="Unassembled WGS sequence"/>
</dbReference>